<comment type="caution">
    <text evidence="2">The sequence shown here is derived from an EMBL/GenBank/DDBJ whole genome shotgun (WGS) entry which is preliminary data.</text>
</comment>
<dbReference type="PROSITE" id="PS51257">
    <property type="entry name" value="PROKAR_LIPOPROTEIN"/>
    <property type="match status" value="1"/>
</dbReference>
<gene>
    <name evidence="2" type="ORF">D3H35_06785</name>
</gene>
<evidence type="ECO:0000313" key="3">
    <source>
        <dbReference type="Proteomes" id="UP000266340"/>
    </source>
</evidence>
<name>A0A398CQ25_9BACL</name>
<accession>A0A398CQ25</accession>
<feature type="compositionally biased region" description="Polar residues" evidence="1">
    <location>
        <begin position="70"/>
        <end position="79"/>
    </location>
</feature>
<feature type="region of interest" description="Disordered" evidence="1">
    <location>
        <begin position="52"/>
        <end position="103"/>
    </location>
</feature>
<protein>
    <submittedName>
        <fullName evidence="2">Uncharacterized protein</fullName>
    </submittedName>
</protein>
<reference evidence="2 3" key="1">
    <citation type="submission" date="2018-09" db="EMBL/GenBank/DDBJ databases">
        <title>Cohnella cavernae sp. nov., isolated from a karst cave.</title>
        <authorList>
            <person name="Zhu H."/>
        </authorList>
    </citation>
    <scope>NUCLEOTIDE SEQUENCE [LARGE SCALE GENOMIC DNA]</scope>
    <source>
        <strain evidence="2 3">K2E09-144</strain>
    </source>
</reference>
<dbReference type="AlphaFoldDB" id="A0A398CQ25"/>
<organism evidence="2 3">
    <name type="scientific">Cohnella faecalis</name>
    <dbReference type="NCBI Taxonomy" id="2315694"/>
    <lineage>
        <taxon>Bacteria</taxon>
        <taxon>Bacillati</taxon>
        <taxon>Bacillota</taxon>
        <taxon>Bacilli</taxon>
        <taxon>Bacillales</taxon>
        <taxon>Paenibacillaceae</taxon>
        <taxon>Cohnella</taxon>
    </lineage>
</organism>
<sequence>MLASKRWFAALMFMVIPLVVIGCSGKSSIPVLDKVSTSTPVGIEKYDFNSKSQDALGENESDSLPLVSPVPTQEEQASESIRPAYNGGREDTSTPVTELESADSKVKARIDQSFEVRFNSLRSECKASGEQLIASIFNELNGKEEVSLSQLQSKYIGKVAKAEAACDAKFASLLGQAKAEYTKNDLPVVEMPAWKTDYEKEKASMRLSAAGKLLKAYQNSKGASESE</sequence>
<dbReference type="Proteomes" id="UP000266340">
    <property type="component" value="Unassembled WGS sequence"/>
</dbReference>
<evidence type="ECO:0000313" key="2">
    <source>
        <dbReference type="EMBL" id="RIE04310.1"/>
    </source>
</evidence>
<proteinExistence type="predicted"/>
<dbReference type="EMBL" id="QXJM01000027">
    <property type="protein sequence ID" value="RIE04310.1"/>
    <property type="molecule type" value="Genomic_DNA"/>
</dbReference>
<evidence type="ECO:0000256" key="1">
    <source>
        <dbReference type="SAM" id="MobiDB-lite"/>
    </source>
</evidence>
<keyword evidence="3" id="KW-1185">Reference proteome</keyword>